<evidence type="ECO:0000313" key="16">
    <source>
        <dbReference type="Proteomes" id="UP000001861"/>
    </source>
</evidence>
<dbReference type="InterPro" id="IPR002401">
    <property type="entry name" value="Cyt_P450_E_grp-I"/>
</dbReference>
<evidence type="ECO:0000256" key="3">
    <source>
        <dbReference type="ARBA" id="ARBA00004721"/>
    </source>
</evidence>
<keyword evidence="5 13" id="KW-0349">Heme</keyword>
<dbReference type="OMA" id="GTTMRTD"/>
<dbReference type="Pfam" id="PF00067">
    <property type="entry name" value="p450"/>
    <property type="match status" value="2"/>
</dbReference>
<organism evidence="15 16">
    <name type="scientific">Coprinopsis cinerea (strain Okayama-7 / 130 / ATCC MYA-4618 / FGSC 9003)</name>
    <name type="common">Inky cap fungus</name>
    <name type="synonym">Hormographiella aspergillata</name>
    <dbReference type="NCBI Taxonomy" id="240176"/>
    <lineage>
        <taxon>Eukaryota</taxon>
        <taxon>Fungi</taxon>
        <taxon>Dikarya</taxon>
        <taxon>Basidiomycota</taxon>
        <taxon>Agaricomycotina</taxon>
        <taxon>Agaricomycetes</taxon>
        <taxon>Agaricomycetidae</taxon>
        <taxon>Agaricales</taxon>
        <taxon>Agaricineae</taxon>
        <taxon>Psathyrellaceae</taxon>
        <taxon>Coprinopsis</taxon>
    </lineage>
</organism>
<dbReference type="eggNOG" id="KOG0158">
    <property type="taxonomic scope" value="Eukaryota"/>
</dbReference>
<evidence type="ECO:0000256" key="8">
    <source>
        <dbReference type="ARBA" id="ARBA00022989"/>
    </source>
</evidence>
<evidence type="ECO:0000256" key="1">
    <source>
        <dbReference type="ARBA" id="ARBA00001971"/>
    </source>
</evidence>
<keyword evidence="6" id="KW-0812">Transmembrane</keyword>
<feature type="binding site" description="axial binding residue" evidence="13">
    <location>
        <position position="434"/>
    </location>
    <ligand>
        <name>heme</name>
        <dbReference type="ChEBI" id="CHEBI:30413"/>
    </ligand>
    <ligandPart>
        <name>Fe</name>
        <dbReference type="ChEBI" id="CHEBI:18248"/>
    </ligandPart>
</feature>
<comment type="similarity">
    <text evidence="4 14">Belongs to the cytochrome P450 family.</text>
</comment>
<evidence type="ECO:0000256" key="4">
    <source>
        <dbReference type="ARBA" id="ARBA00010617"/>
    </source>
</evidence>
<dbReference type="InterPro" id="IPR001128">
    <property type="entry name" value="Cyt_P450"/>
</dbReference>
<dbReference type="STRING" id="240176.D6RP50"/>
<evidence type="ECO:0000256" key="6">
    <source>
        <dbReference type="ARBA" id="ARBA00022692"/>
    </source>
</evidence>
<dbReference type="GeneID" id="9378135"/>
<comment type="cofactor">
    <cofactor evidence="1 13">
        <name>heme</name>
        <dbReference type="ChEBI" id="CHEBI:30413"/>
    </cofactor>
</comment>
<evidence type="ECO:0000313" key="15">
    <source>
        <dbReference type="EMBL" id="EFI27131.1"/>
    </source>
</evidence>
<proteinExistence type="inferred from homology"/>
<dbReference type="SUPFAM" id="SSF48264">
    <property type="entry name" value="Cytochrome P450"/>
    <property type="match status" value="1"/>
</dbReference>
<dbReference type="OrthoDB" id="1470350at2759"/>
<dbReference type="GO" id="GO:0004497">
    <property type="term" value="F:monooxygenase activity"/>
    <property type="evidence" value="ECO:0007669"/>
    <property type="project" value="UniProtKB-KW"/>
</dbReference>
<keyword evidence="10 13" id="KW-0408">Iron</keyword>
<dbReference type="GO" id="GO:0005506">
    <property type="term" value="F:iron ion binding"/>
    <property type="evidence" value="ECO:0007669"/>
    <property type="project" value="InterPro"/>
</dbReference>
<dbReference type="PANTHER" id="PTHR24305">
    <property type="entry name" value="CYTOCHROME P450"/>
    <property type="match status" value="1"/>
</dbReference>
<dbReference type="VEuPathDB" id="FungiDB:CC1G_14956"/>
<dbReference type="GO" id="GO:0016705">
    <property type="term" value="F:oxidoreductase activity, acting on paired donors, with incorporation or reduction of molecular oxygen"/>
    <property type="evidence" value="ECO:0007669"/>
    <property type="project" value="InterPro"/>
</dbReference>
<dbReference type="InParanoid" id="D6RP50"/>
<evidence type="ECO:0000256" key="13">
    <source>
        <dbReference type="PIRSR" id="PIRSR602401-1"/>
    </source>
</evidence>
<sequence length="487" mass="54962">MDPLLLPALGFVLLVVQRIVAFWKSLRSIGHHAGPRRALTSYGIWGSDILPPIPGVAAGHNHLLLDKFRQYARYGWDAYAEVSWFGKSTVVYVLADAAAIKVRAIEEVAASRTRFPKPTEHYEVLAIYGQNILTVEGDTWKKYKKLVSPAFADRSNRLVWSETVRILSDLFEDVWGDRKSIEIDHCLELTMPITLYVLGGAGFGSRMTWKEDTVRPGHQLSFKEATHSVSKNLMFNIAVPKWALPLTKRGRDTQMAFAELGLYMNEMLQERLSSPNSDRDDLFSLLLASSTGDFKDDSEKLTHTEILGNTFIFLIAGHETTAHTLCFAFALLALYPDEQEKLYKHIKSVLTDDEPPVTGIPKYSAEDTTLEIGNQNGETKTIPIPKGTYLTIDAVGLHHNPRYWKNPEEFRPERFLGDWPRDAFVPFSVGARACIGRKFAETEAVAVITMLVSKYKITIKEEPEFASETFEQRKERILKNYSGVTVT</sequence>
<evidence type="ECO:0000256" key="5">
    <source>
        <dbReference type="ARBA" id="ARBA00022617"/>
    </source>
</evidence>
<gene>
    <name evidence="15" type="ORF">CC1G_14956</name>
</gene>
<evidence type="ECO:0000256" key="9">
    <source>
        <dbReference type="ARBA" id="ARBA00023002"/>
    </source>
</evidence>
<protein>
    <submittedName>
        <fullName evidence="15">614/534 cytochrome P450</fullName>
    </submittedName>
</protein>
<evidence type="ECO:0000256" key="10">
    <source>
        <dbReference type="ARBA" id="ARBA00023004"/>
    </source>
</evidence>
<dbReference type="KEGG" id="cci:CC1G_14956"/>
<dbReference type="RefSeq" id="XP_002910625.1">
    <property type="nucleotide sequence ID" value="XM_002910579.1"/>
</dbReference>
<dbReference type="PRINTS" id="PR00385">
    <property type="entry name" value="P450"/>
</dbReference>
<accession>D6RP50</accession>
<evidence type="ECO:0000256" key="12">
    <source>
        <dbReference type="ARBA" id="ARBA00023136"/>
    </source>
</evidence>
<dbReference type="PRINTS" id="PR00463">
    <property type="entry name" value="EP450I"/>
</dbReference>
<dbReference type="GO" id="GO:0016020">
    <property type="term" value="C:membrane"/>
    <property type="evidence" value="ECO:0007669"/>
    <property type="project" value="UniProtKB-SubCell"/>
</dbReference>
<dbReference type="Proteomes" id="UP000001861">
    <property type="component" value="Unassembled WGS sequence"/>
</dbReference>
<keyword evidence="12" id="KW-0472">Membrane</keyword>
<dbReference type="InterPro" id="IPR036396">
    <property type="entry name" value="Cyt_P450_sf"/>
</dbReference>
<dbReference type="PANTHER" id="PTHR24305:SF166">
    <property type="entry name" value="CYTOCHROME P450 12A4, MITOCHONDRIAL-RELATED"/>
    <property type="match status" value="1"/>
</dbReference>
<keyword evidence="9 14" id="KW-0560">Oxidoreductase</keyword>
<dbReference type="PROSITE" id="PS00086">
    <property type="entry name" value="CYTOCHROME_P450"/>
    <property type="match status" value="1"/>
</dbReference>
<dbReference type="InterPro" id="IPR017972">
    <property type="entry name" value="Cyt_P450_CS"/>
</dbReference>
<dbReference type="GO" id="GO:0020037">
    <property type="term" value="F:heme binding"/>
    <property type="evidence" value="ECO:0007669"/>
    <property type="project" value="InterPro"/>
</dbReference>
<comment type="caution">
    <text evidence="15">The sequence shown here is derived from an EMBL/GenBank/DDBJ whole genome shotgun (WGS) entry which is preliminary data.</text>
</comment>
<comment type="subcellular location">
    <subcellularLocation>
        <location evidence="2">Membrane</location>
    </subcellularLocation>
</comment>
<dbReference type="EMBL" id="AACS02000008">
    <property type="protein sequence ID" value="EFI27131.1"/>
    <property type="molecule type" value="Genomic_DNA"/>
</dbReference>
<keyword evidence="8" id="KW-1133">Transmembrane helix</keyword>
<keyword evidence="7 13" id="KW-0479">Metal-binding</keyword>
<evidence type="ECO:0000256" key="14">
    <source>
        <dbReference type="RuleBase" id="RU000461"/>
    </source>
</evidence>
<evidence type="ECO:0000256" key="2">
    <source>
        <dbReference type="ARBA" id="ARBA00004370"/>
    </source>
</evidence>
<name>D6RP50_COPC7</name>
<evidence type="ECO:0000256" key="11">
    <source>
        <dbReference type="ARBA" id="ARBA00023033"/>
    </source>
</evidence>
<dbReference type="Gene3D" id="1.10.630.10">
    <property type="entry name" value="Cytochrome P450"/>
    <property type="match status" value="1"/>
</dbReference>
<keyword evidence="11 14" id="KW-0503">Monooxygenase</keyword>
<evidence type="ECO:0000256" key="7">
    <source>
        <dbReference type="ARBA" id="ARBA00022723"/>
    </source>
</evidence>
<reference evidence="15 16" key="1">
    <citation type="journal article" date="2010" name="Proc. Natl. Acad. Sci. U.S.A.">
        <title>Insights into evolution of multicellular fungi from the assembled chromosomes of the mushroom Coprinopsis cinerea (Coprinus cinereus).</title>
        <authorList>
            <person name="Stajich J.E."/>
            <person name="Wilke S.K."/>
            <person name="Ahren D."/>
            <person name="Au C.H."/>
            <person name="Birren B.W."/>
            <person name="Borodovsky M."/>
            <person name="Burns C."/>
            <person name="Canback B."/>
            <person name="Casselton L.A."/>
            <person name="Cheng C.K."/>
            <person name="Deng J."/>
            <person name="Dietrich F.S."/>
            <person name="Fargo D.C."/>
            <person name="Farman M.L."/>
            <person name="Gathman A.C."/>
            <person name="Goldberg J."/>
            <person name="Guigo R."/>
            <person name="Hoegger P.J."/>
            <person name="Hooker J.B."/>
            <person name="Huggins A."/>
            <person name="James T.Y."/>
            <person name="Kamada T."/>
            <person name="Kilaru S."/>
            <person name="Kodira C."/>
            <person name="Kues U."/>
            <person name="Kupfer D."/>
            <person name="Kwan H.S."/>
            <person name="Lomsadze A."/>
            <person name="Li W."/>
            <person name="Lilly W.W."/>
            <person name="Ma L.J."/>
            <person name="Mackey A.J."/>
            <person name="Manning G."/>
            <person name="Martin F."/>
            <person name="Muraguchi H."/>
            <person name="Natvig D.O."/>
            <person name="Palmerini H."/>
            <person name="Ramesh M.A."/>
            <person name="Rehmeyer C.J."/>
            <person name="Roe B.A."/>
            <person name="Shenoy N."/>
            <person name="Stanke M."/>
            <person name="Ter-Hovhannisyan V."/>
            <person name="Tunlid A."/>
            <person name="Velagapudi R."/>
            <person name="Vision T.J."/>
            <person name="Zeng Q."/>
            <person name="Zolan M.E."/>
            <person name="Pukkila P.J."/>
        </authorList>
    </citation>
    <scope>NUCLEOTIDE SEQUENCE [LARGE SCALE GENOMIC DNA]</scope>
    <source>
        <strain evidence="16">Okayama-7 / 130 / ATCC MYA-4618 / FGSC 9003</strain>
    </source>
</reference>
<comment type="pathway">
    <text evidence="3">Secondary metabolite biosynthesis; terpenoid biosynthesis.</text>
</comment>
<dbReference type="HOGENOM" id="CLU_001570_25_0_1"/>
<keyword evidence="16" id="KW-1185">Reference proteome</keyword>
<dbReference type="InterPro" id="IPR050121">
    <property type="entry name" value="Cytochrome_P450_monoxygenase"/>
</dbReference>
<dbReference type="AlphaFoldDB" id="D6RP50"/>